<feature type="region of interest" description="Disordered" evidence="1">
    <location>
        <begin position="1"/>
        <end position="35"/>
    </location>
</feature>
<reference evidence="2" key="1">
    <citation type="submission" date="2014-09" db="EMBL/GenBank/DDBJ databases">
        <authorList>
            <person name="Magalhaes I.L.F."/>
            <person name="Oliveira U."/>
            <person name="Santos F.R."/>
            <person name="Vidigal T.H.D.A."/>
            <person name="Brescovit A.D."/>
            <person name="Santos A.J."/>
        </authorList>
    </citation>
    <scope>NUCLEOTIDE SEQUENCE</scope>
    <source>
        <tissue evidence="2">Shoot tissue taken approximately 20 cm above the soil surface</tissue>
    </source>
</reference>
<dbReference type="PROSITE" id="PS51257">
    <property type="entry name" value="PROKAR_LIPOPROTEIN"/>
    <property type="match status" value="1"/>
</dbReference>
<dbReference type="AlphaFoldDB" id="A0A0A9F167"/>
<evidence type="ECO:0000256" key="1">
    <source>
        <dbReference type="SAM" id="MobiDB-lite"/>
    </source>
</evidence>
<protein>
    <submittedName>
        <fullName evidence="2">Uncharacterized protein</fullName>
    </submittedName>
</protein>
<reference evidence="2" key="2">
    <citation type="journal article" date="2015" name="Data Brief">
        <title>Shoot transcriptome of the giant reed, Arundo donax.</title>
        <authorList>
            <person name="Barrero R.A."/>
            <person name="Guerrero F.D."/>
            <person name="Moolhuijzen P."/>
            <person name="Goolsby J.A."/>
            <person name="Tidwell J."/>
            <person name="Bellgard S.E."/>
            <person name="Bellgard M.I."/>
        </authorList>
    </citation>
    <scope>NUCLEOTIDE SEQUENCE</scope>
    <source>
        <tissue evidence="2">Shoot tissue taken approximately 20 cm above the soil surface</tissue>
    </source>
</reference>
<dbReference type="EMBL" id="GBRH01192937">
    <property type="protein sequence ID" value="JAE04959.1"/>
    <property type="molecule type" value="Transcribed_RNA"/>
</dbReference>
<organism evidence="2">
    <name type="scientific">Arundo donax</name>
    <name type="common">Giant reed</name>
    <name type="synonym">Donax arundinaceus</name>
    <dbReference type="NCBI Taxonomy" id="35708"/>
    <lineage>
        <taxon>Eukaryota</taxon>
        <taxon>Viridiplantae</taxon>
        <taxon>Streptophyta</taxon>
        <taxon>Embryophyta</taxon>
        <taxon>Tracheophyta</taxon>
        <taxon>Spermatophyta</taxon>
        <taxon>Magnoliopsida</taxon>
        <taxon>Liliopsida</taxon>
        <taxon>Poales</taxon>
        <taxon>Poaceae</taxon>
        <taxon>PACMAD clade</taxon>
        <taxon>Arundinoideae</taxon>
        <taxon>Arundineae</taxon>
        <taxon>Arundo</taxon>
    </lineage>
</organism>
<proteinExistence type="predicted"/>
<evidence type="ECO:0000313" key="2">
    <source>
        <dbReference type="EMBL" id="JAE04959.1"/>
    </source>
</evidence>
<sequence length="97" mass="10423">MRRHGRHRGPWVPPIPVTHSASGCDRLPAETMPPQPLAPLQAAAVEPPACLISPPPNANTCTWRRGWAAADEVREVVPSTCAPASRRPTAEAESFGR</sequence>
<name>A0A0A9F167_ARUDO</name>
<accession>A0A0A9F167</accession>